<dbReference type="VEuPathDB" id="FungiDB:Z518_10856"/>
<dbReference type="OrthoDB" id="438080at2759"/>
<proteinExistence type="predicted"/>
<dbReference type="Pfam" id="PF04032">
    <property type="entry name" value="Rpr2"/>
    <property type="match status" value="1"/>
</dbReference>
<dbReference type="GeneID" id="25298927"/>
<keyword evidence="3" id="KW-1185">Reference proteome</keyword>
<sequence>MTEAQDVRRRFLQNAARTVFLSSPSTSRHLLTQSVEVTISRTLNSRTIPRKACEACGNLLLSGWTASSRFTTRRAKHNAKVIPPAGLRKENLHHRCSVCHRVTKEAVDPEFNPRNKKIPTATVPNKQREEAPCSNAIPEKSNKSNSKKRAKARKDCEGLQALLDKSKRSKSTPSLNLMDLMKK</sequence>
<dbReference type="GO" id="GO:0006396">
    <property type="term" value="P:RNA processing"/>
    <property type="evidence" value="ECO:0007669"/>
    <property type="project" value="InterPro"/>
</dbReference>
<evidence type="ECO:0000313" key="3">
    <source>
        <dbReference type="Proteomes" id="UP000053617"/>
    </source>
</evidence>
<reference evidence="2 3" key="1">
    <citation type="submission" date="2015-01" db="EMBL/GenBank/DDBJ databases">
        <title>The Genome Sequence of Rhinocladiella mackenzie CBS 650.93.</title>
        <authorList>
            <consortium name="The Broad Institute Genomics Platform"/>
            <person name="Cuomo C."/>
            <person name="de Hoog S."/>
            <person name="Gorbushina A."/>
            <person name="Stielow B."/>
            <person name="Teixiera M."/>
            <person name="Abouelleil A."/>
            <person name="Chapman S.B."/>
            <person name="Priest M."/>
            <person name="Young S.K."/>
            <person name="Wortman J."/>
            <person name="Nusbaum C."/>
            <person name="Birren B."/>
        </authorList>
    </citation>
    <scope>NUCLEOTIDE SEQUENCE [LARGE SCALE GENOMIC DNA]</scope>
    <source>
        <strain evidence="2 3">CBS 650.93</strain>
    </source>
</reference>
<dbReference type="InterPro" id="IPR007175">
    <property type="entry name" value="Rpr2/Snm1/Rpp21"/>
</dbReference>
<evidence type="ECO:0000256" key="1">
    <source>
        <dbReference type="SAM" id="MobiDB-lite"/>
    </source>
</evidence>
<accession>A0A0D2I2F5</accession>
<dbReference type="AlphaFoldDB" id="A0A0D2I2F5"/>
<dbReference type="STRING" id="1442369.A0A0D2I2F5"/>
<protein>
    <submittedName>
        <fullName evidence="2">Uncharacterized protein</fullName>
    </submittedName>
</protein>
<name>A0A0D2I2F5_9EURO</name>
<evidence type="ECO:0000313" key="2">
    <source>
        <dbReference type="EMBL" id="KIW99928.1"/>
    </source>
</evidence>
<dbReference type="RefSeq" id="XP_013267141.1">
    <property type="nucleotide sequence ID" value="XM_013411687.1"/>
</dbReference>
<organism evidence="2 3">
    <name type="scientific">Rhinocladiella mackenziei CBS 650.93</name>
    <dbReference type="NCBI Taxonomy" id="1442369"/>
    <lineage>
        <taxon>Eukaryota</taxon>
        <taxon>Fungi</taxon>
        <taxon>Dikarya</taxon>
        <taxon>Ascomycota</taxon>
        <taxon>Pezizomycotina</taxon>
        <taxon>Eurotiomycetes</taxon>
        <taxon>Chaetothyriomycetidae</taxon>
        <taxon>Chaetothyriales</taxon>
        <taxon>Herpotrichiellaceae</taxon>
        <taxon>Rhinocladiella</taxon>
    </lineage>
</organism>
<dbReference type="Proteomes" id="UP000053617">
    <property type="component" value="Unassembled WGS sequence"/>
</dbReference>
<feature type="region of interest" description="Disordered" evidence="1">
    <location>
        <begin position="110"/>
        <end position="183"/>
    </location>
</feature>
<dbReference type="EMBL" id="KN847484">
    <property type="protein sequence ID" value="KIW99928.1"/>
    <property type="molecule type" value="Genomic_DNA"/>
</dbReference>
<dbReference type="HOGENOM" id="CLU_081044_2_0_1"/>
<gene>
    <name evidence="2" type="ORF">Z518_10856</name>
</gene>